<comment type="similarity">
    <text evidence="2">Belongs to the AAR2 family.</text>
</comment>
<dbReference type="RefSeq" id="XP_022109074.1">
    <property type="nucleotide sequence ID" value="XM_022253382.1"/>
</dbReference>
<dbReference type="GO" id="GO:0000244">
    <property type="term" value="P:spliceosomal tri-snRNP complex assembly"/>
    <property type="evidence" value="ECO:0007669"/>
    <property type="project" value="TreeGrafter"/>
</dbReference>
<proteinExistence type="inferred from homology"/>
<evidence type="ECO:0000256" key="8">
    <source>
        <dbReference type="ARBA" id="ARBA00047009"/>
    </source>
</evidence>
<dbReference type="KEGG" id="aplc:110989193"/>
<dbReference type="InterPro" id="IPR038514">
    <property type="entry name" value="AAR2_C_sf"/>
</dbReference>
<sequence length="381" mass="43629">MAESSNAASMDQDTARQLFEEGATLLFLNVPLGTEFGIDYNTWNTAEHFKGVKMIPPGVHFVYYSAVNVRDRCTAPRMGFFHCFRRREVMVLSWSKRDEDAVEHFLEDGEEAEYRGRLREFDPCLGSYPYESLKKWVSLTSHITENSVKDLMPSCQRIYSAPQLIADDETRTTAERAKLAENQRLEHPEGSGVSAEDLLPRMHSKPGTEIRFSPIPDKNYPVGASPAEITKYSMDLSYTLENMLRTRYPDRPTAILGEIQFAFICFLVGQVYDGFEQWKRLVHILCASEESLVAHQDLYASFITALHFQLKEVPADFFIDIVSTDNFLTTTLREFFTNLQGAEVGQPLKVKGRRFKESLTKRFRWDFDALPDEDAPVVVQL</sequence>
<evidence type="ECO:0000256" key="4">
    <source>
        <dbReference type="ARBA" id="ARBA00022664"/>
    </source>
</evidence>
<dbReference type="PANTHER" id="PTHR12689">
    <property type="entry name" value="A1 CISTRON SPLICING FACTOR AAR2-RELATED"/>
    <property type="match status" value="1"/>
</dbReference>
<accession>A0A8B7ZUI0</accession>
<evidence type="ECO:0000313" key="12">
    <source>
        <dbReference type="Proteomes" id="UP000694845"/>
    </source>
</evidence>
<evidence type="ECO:0000313" key="13">
    <source>
        <dbReference type="RefSeq" id="XP_022109074.1"/>
    </source>
</evidence>
<dbReference type="OrthoDB" id="201752at2759"/>
<evidence type="ECO:0000313" key="14">
    <source>
        <dbReference type="RefSeq" id="XP_022109075.1"/>
    </source>
</evidence>
<feature type="domain" description="AAR2 N-terminal" evidence="11">
    <location>
        <begin position="21"/>
        <end position="153"/>
    </location>
</feature>
<dbReference type="PANTHER" id="PTHR12689:SF4">
    <property type="entry name" value="PROTEIN AAR2 HOMOLOG"/>
    <property type="match status" value="1"/>
</dbReference>
<dbReference type="CDD" id="cd13777">
    <property type="entry name" value="Aar2_N"/>
    <property type="match status" value="1"/>
</dbReference>
<name>A0A8B7ZUI0_ACAPL</name>
<dbReference type="InterPro" id="IPR038516">
    <property type="entry name" value="AAR2_N_sf"/>
</dbReference>
<dbReference type="Pfam" id="PF05282">
    <property type="entry name" value="AAR2"/>
    <property type="match status" value="1"/>
</dbReference>
<organism evidence="12 13">
    <name type="scientific">Acanthaster planci</name>
    <name type="common">Crown-of-thorns starfish</name>
    <dbReference type="NCBI Taxonomy" id="133434"/>
    <lineage>
        <taxon>Eukaryota</taxon>
        <taxon>Metazoa</taxon>
        <taxon>Echinodermata</taxon>
        <taxon>Eleutherozoa</taxon>
        <taxon>Asterozoa</taxon>
        <taxon>Asteroidea</taxon>
        <taxon>Valvatacea</taxon>
        <taxon>Valvatida</taxon>
        <taxon>Acanthasteridae</taxon>
        <taxon>Acanthaster</taxon>
    </lineage>
</organism>
<dbReference type="FunFam" id="1.25.40.550:FF:000001">
    <property type="entry name" value="AAR2 splicing factor homolog"/>
    <property type="match status" value="1"/>
</dbReference>
<comment type="function">
    <text evidence="1">Component of the U5 snRNP complex that is required for spliceosome assembly and for pre-mRNA splicing.</text>
</comment>
<dbReference type="CTD" id="25980"/>
<dbReference type="RefSeq" id="XP_022109075.1">
    <property type="nucleotide sequence ID" value="XM_022253383.1"/>
</dbReference>
<evidence type="ECO:0000256" key="7">
    <source>
        <dbReference type="ARBA" id="ARBA00030625"/>
    </source>
</evidence>
<evidence type="ECO:0000256" key="1">
    <source>
        <dbReference type="ARBA" id="ARBA00003708"/>
    </source>
</evidence>
<dbReference type="GeneID" id="110989193"/>
<feature type="domain" description="AAR2 C-terminal" evidence="10">
    <location>
        <begin position="212"/>
        <end position="368"/>
    </location>
</feature>
<dbReference type="GO" id="GO:0005681">
    <property type="term" value="C:spliceosomal complex"/>
    <property type="evidence" value="ECO:0007669"/>
    <property type="project" value="UniProtKB-KW"/>
</dbReference>
<dbReference type="Pfam" id="PF20981">
    <property type="entry name" value="AAR2_1st"/>
    <property type="match status" value="1"/>
</dbReference>
<dbReference type="Proteomes" id="UP000694845">
    <property type="component" value="Unplaced"/>
</dbReference>
<dbReference type="AlphaFoldDB" id="A0A8B7ZUI0"/>
<dbReference type="InterPro" id="IPR033647">
    <property type="entry name" value="Aar2_N"/>
</dbReference>
<evidence type="ECO:0000256" key="6">
    <source>
        <dbReference type="ARBA" id="ARBA00023187"/>
    </source>
</evidence>
<evidence type="ECO:0000259" key="10">
    <source>
        <dbReference type="Pfam" id="PF05282"/>
    </source>
</evidence>
<gene>
    <name evidence="13 14" type="primary">LOC110989193</name>
</gene>
<reference evidence="13 14" key="1">
    <citation type="submission" date="2025-04" db="UniProtKB">
        <authorList>
            <consortium name="RefSeq"/>
        </authorList>
    </citation>
    <scope>IDENTIFICATION</scope>
</reference>
<evidence type="ECO:0000256" key="9">
    <source>
        <dbReference type="SAM" id="MobiDB-lite"/>
    </source>
</evidence>
<feature type="region of interest" description="Disordered" evidence="9">
    <location>
        <begin position="180"/>
        <end position="199"/>
    </location>
</feature>
<keyword evidence="5" id="KW-0747">Spliceosome</keyword>
<dbReference type="CDD" id="cd13778">
    <property type="entry name" value="Aar2_C"/>
    <property type="match status" value="1"/>
</dbReference>
<keyword evidence="6" id="KW-0508">mRNA splicing</keyword>
<evidence type="ECO:0000256" key="2">
    <source>
        <dbReference type="ARBA" id="ARBA00006281"/>
    </source>
</evidence>
<dbReference type="InterPro" id="IPR007946">
    <property type="entry name" value="AAR2"/>
</dbReference>
<dbReference type="Gene3D" id="1.25.40.550">
    <property type="entry name" value="Aar2, C-terminal domain-like"/>
    <property type="match status" value="1"/>
</dbReference>
<protein>
    <recommendedName>
        <fullName evidence="3">Protein AAR2 homolog</fullName>
    </recommendedName>
    <alternativeName>
        <fullName evidence="7">AAR2 splicing factor homolog</fullName>
    </alternativeName>
</protein>
<feature type="compositionally biased region" description="Basic and acidic residues" evidence="9">
    <location>
        <begin position="180"/>
        <end position="189"/>
    </location>
</feature>
<comment type="subunit">
    <text evidence="8">Interacts with PRPF8 (via RNase H homology domain). Component of a U5 snRNP complex that contains PRPF8.</text>
</comment>
<keyword evidence="12" id="KW-1185">Reference proteome</keyword>
<evidence type="ECO:0000256" key="3">
    <source>
        <dbReference type="ARBA" id="ARBA00016372"/>
    </source>
</evidence>
<evidence type="ECO:0000259" key="11">
    <source>
        <dbReference type="Pfam" id="PF20981"/>
    </source>
</evidence>
<dbReference type="OMA" id="CAFSDII"/>
<dbReference type="FunFam" id="2.60.34.20:FF:000001">
    <property type="entry name" value="protein AAR2 homolog"/>
    <property type="match status" value="1"/>
</dbReference>
<keyword evidence="4" id="KW-0507">mRNA processing</keyword>
<dbReference type="InterPro" id="IPR033648">
    <property type="entry name" value="AAR2_C"/>
</dbReference>
<dbReference type="Gene3D" id="2.60.34.20">
    <property type="match status" value="1"/>
</dbReference>
<evidence type="ECO:0000256" key="5">
    <source>
        <dbReference type="ARBA" id="ARBA00022728"/>
    </source>
</evidence>